<dbReference type="EMBL" id="MNCJ02000331">
    <property type="protein sequence ID" value="KAF5758165.1"/>
    <property type="molecule type" value="Genomic_DNA"/>
</dbReference>
<protein>
    <submittedName>
        <fullName evidence="2">Uncharacterized protein</fullName>
    </submittedName>
</protein>
<sequence>MLQSHAICPQCHAFWFRTCNSSNDFFSKVYINNRFFFFHFCPYQTKVNKNKIKPTRKINMASQHNEALLDAQSTFQQGQLHRDAPSGQQEGVLNQAENSVKTMAQGAADMAGGAASGVKGLAQGAATGAANVAEGAAGAVKNTFGSNQGS</sequence>
<dbReference type="InParanoid" id="A0A251RWC6"/>
<dbReference type="STRING" id="4232.A0A251RWC6"/>
<proteinExistence type="predicted"/>
<reference evidence="1 3" key="1">
    <citation type="journal article" date="2017" name="Nature">
        <title>The sunflower genome provides insights into oil metabolism, flowering and Asterid evolution.</title>
        <authorList>
            <person name="Badouin H."/>
            <person name="Gouzy J."/>
            <person name="Grassa C.J."/>
            <person name="Murat F."/>
            <person name="Staton S.E."/>
            <person name="Cottret L."/>
            <person name="Lelandais-Briere C."/>
            <person name="Owens G.L."/>
            <person name="Carrere S."/>
            <person name="Mayjonade B."/>
            <person name="Legrand L."/>
            <person name="Gill N."/>
            <person name="Kane N.C."/>
            <person name="Bowers J.E."/>
            <person name="Hubner S."/>
            <person name="Bellec A."/>
            <person name="Berard A."/>
            <person name="Berges H."/>
            <person name="Blanchet N."/>
            <person name="Boniface M.C."/>
            <person name="Brunel D."/>
            <person name="Catrice O."/>
            <person name="Chaidir N."/>
            <person name="Claudel C."/>
            <person name="Donnadieu C."/>
            <person name="Faraut T."/>
            <person name="Fievet G."/>
            <person name="Helmstetter N."/>
            <person name="King M."/>
            <person name="Knapp S.J."/>
            <person name="Lai Z."/>
            <person name="Le Paslier M.C."/>
            <person name="Lippi Y."/>
            <person name="Lorenzon L."/>
            <person name="Mandel J.R."/>
            <person name="Marage G."/>
            <person name="Marchand G."/>
            <person name="Marquand E."/>
            <person name="Bret-Mestries E."/>
            <person name="Morien E."/>
            <person name="Nambeesan S."/>
            <person name="Nguyen T."/>
            <person name="Pegot-Espagnet P."/>
            <person name="Pouilly N."/>
            <person name="Raftis F."/>
            <person name="Sallet E."/>
            <person name="Schiex T."/>
            <person name="Thomas J."/>
            <person name="Vandecasteele C."/>
            <person name="Vares D."/>
            <person name="Vear F."/>
            <person name="Vautrin S."/>
            <person name="Crespi M."/>
            <person name="Mangin B."/>
            <person name="Burke J.M."/>
            <person name="Salse J."/>
            <person name="Munos S."/>
            <person name="Vincourt P."/>
            <person name="Rieseberg L.H."/>
            <person name="Langlade N.B."/>
        </authorList>
    </citation>
    <scope>NUCLEOTIDE SEQUENCE [LARGE SCALE GENOMIC DNA]</scope>
    <source>
        <strain evidence="3">cv. SF193</strain>
        <tissue evidence="1">Leaves</tissue>
    </source>
</reference>
<dbReference type="Proteomes" id="UP000215914">
    <property type="component" value="Chromosome 16"/>
</dbReference>
<dbReference type="AlphaFoldDB" id="A0A251RWC6"/>
<evidence type="ECO:0000313" key="2">
    <source>
        <dbReference type="EMBL" id="OTF90523.1"/>
    </source>
</evidence>
<keyword evidence="3" id="KW-1185">Reference proteome</keyword>
<evidence type="ECO:0000313" key="3">
    <source>
        <dbReference type="Proteomes" id="UP000215914"/>
    </source>
</evidence>
<dbReference type="Gramene" id="mRNA:HanXRQr2_Chr16g0726191">
    <property type="protein sequence ID" value="mRNA:HanXRQr2_Chr16g0726191"/>
    <property type="gene ID" value="HanXRQr2_Chr16g0726191"/>
</dbReference>
<gene>
    <name evidence="2" type="ORF">HannXRQ_Chr16g0500561</name>
    <name evidence="1" type="ORF">HanXRQr2_Chr16g0726191</name>
</gene>
<name>A0A251RWC6_HELAN</name>
<dbReference type="EMBL" id="CM007905">
    <property type="protein sequence ID" value="OTF90523.1"/>
    <property type="molecule type" value="Genomic_DNA"/>
</dbReference>
<evidence type="ECO:0000313" key="1">
    <source>
        <dbReference type="EMBL" id="KAF5758165.1"/>
    </source>
</evidence>
<reference evidence="2" key="2">
    <citation type="submission" date="2017-02" db="EMBL/GenBank/DDBJ databases">
        <title>Sunflower complete genome.</title>
        <authorList>
            <person name="Langlade N."/>
            <person name="Munos S."/>
        </authorList>
    </citation>
    <scope>NUCLEOTIDE SEQUENCE [LARGE SCALE GENOMIC DNA]</scope>
    <source>
        <tissue evidence="2">Leaves</tissue>
    </source>
</reference>
<organism evidence="2 3">
    <name type="scientific">Helianthus annuus</name>
    <name type="common">Common sunflower</name>
    <dbReference type="NCBI Taxonomy" id="4232"/>
    <lineage>
        <taxon>Eukaryota</taxon>
        <taxon>Viridiplantae</taxon>
        <taxon>Streptophyta</taxon>
        <taxon>Embryophyta</taxon>
        <taxon>Tracheophyta</taxon>
        <taxon>Spermatophyta</taxon>
        <taxon>Magnoliopsida</taxon>
        <taxon>eudicotyledons</taxon>
        <taxon>Gunneridae</taxon>
        <taxon>Pentapetalae</taxon>
        <taxon>asterids</taxon>
        <taxon>campanulids</taxon>
        <taxon>Asterales</taxon>
        <taxon>Asteraceae</taxon>
        <taxon>Asteroideae</taxon>
        <taxon>Heliantheae alliance</taxon>
        <taxon>Heliantheae</taxon>
        <taxon>Helianthus</taxon>
    </lineage>
</organism>
<accession>A0A251RWC6</accession>
<reference evidence="1" key="3">
    <citation type="submission" date="2020-06" db="EMBL/GenBank/DDBJ databases">
        <title>Helianthus annuus Genome sequencing and assembly Release 2.</title>
        <authorList>
            <person name="Gouzy J."/>
            <person name="Langlade N."/>
            <person name="Munos S."/>
        </authorList>
    </citation>
    <scope>NUCLEOTIDE SEQUENCE</scope>
    <source>
        <tissue evidence="1">Leaves</tissue>
    </source>
</reference>